<keyword evidence="4" id="KW-1185">Reference proteome</keyword>
<organism evidence="4 5">
    <name type="scientific">Diaphorina citri</name>
    <name type="common">Asian citrus psyllid</name>
    <dbReference type="NCBI Taxonomy" id="121845"/>
    <lineage>
        <taxon>Eukaryota</taxon>
        <taxon>Metazoa</taxon>
        <taxon>Ecdysozoa</taxon>
        <taxon>Arthropoda</taxon>
        <taxon>Hexapoda</taxon>
        <taxon>Insecta</taxon>
        <taxon>Pterygota</taxon>
        <taxon>Neoptera</taxon>
        <taxon>Paraneoptera</taxon>
        <taxon>Hemiptera</taxon>
        <taxon>Sternorrhyncha</taxon>
        <taxon>Psylloidea</taxon>
        <taxon>Psyllidae</taxon>
        <taxon>Diaphorininae</taxon>
        <taxon>Diaphorina</taxon>
    </lineage>
</organism>
<sequence length="300" mass="32962">LTNTCVHFLFLVYYFRTVISSPIESQPGRSLKQDKAAISHVPNVSQSSSKKHKQVIKSSGIQGSLKKNDLAGLTKDQFIDLLSAAASDTVDINEHGSHNDFDEHSPLDNEESSENNELSKTCGIAMRAAEEAKAASQAQNSAGLQAAREVKLQLAEKAQRAANAAQAALSEKQNEMHMLEDQMHDAETVMLEEHDSLNQTRQNVDTAAKTVENAKEQYRALETAMKLSKQTITSAEELAQGAQHELNEKIKLMTAAKSKVSELERELEKAKKEFLNTRESALRAAEAAKEAQMNANQSTK</sequence>
<keyword evidence="1" id="KW-0175">Coiled coil</keyword>
<feature type="compositionally biased region" description="Basic and acidic residues" evidence="2">
    <location>
        <begin position="93"/>
        <end position="107"/>
    </location>
</feature>
<dbReference type="Proteomes" id="UP000079169">
    <property type="component" value="Unplaced"/>
</dbReference>
<evidence type="ECO:0000313" key="4">
    <source>
        <dbReference type="Proteomes" id="UP000079169"/>
    </source>
</evidence>
<dbReference type="PANTHER" id="PTHR37161">
    <property type="entry name" value="HDC10475"/>
    <property type="match status" value="1"/>
</dbReference>
<protein>
    <submittedName>
        <fullName evidence="5">Uncharacterized protein LOC103507468</fullName>
    </submittedName>
</protein>
<feature type="non-terminal residue" evidence="5">
    <location>
        <position position="1"/>
    </location>
</feature>
<accession>A0A3Q0IP91</accession>
<dbReference type="PaxDb" id="121845-A0A3Q0IP91"/>
<feature type="chain" id="PRO_5018255875" evidence="3">
    <location>
        <begin position="21"/>
        <end position="300"/>
    </location>
</feature>
<feature type="region of interest" description="Disordered" evidence="2">
    <location>
        <begin position="40"/>
        <end position="60"/>
    </location>
</feature>
<dbReference type="GeneID" id="103507468"/>
<proteinExistence type="predicted"/>
<dbReference type="InterPro" id="IPR007999">
    <property type="entry name" value="DUF745"/>
</dbReference>
<feature type="signal peptide" evidence="3">
    <location>
        <begin position="1"/>
        <end position="20"/>
    </location>
</feature>
<reference evidence="5" key="1">
    <citation type="submission" date="2025-08" db="UniProtKB">
        <authorList>
            <consortium name="RefSeq"/>
        </authorList>
    </citation>
    <scope>IDENTIFICATION</scope>
</reference>
<dbReference type="RefSeq" id="XP_026678119.1">
    <property type="nucleotide sequence ID" value="XM_026822318.1"/>
</dbReference>
<name>A0A3Q0IP91_DIACI</name>
<feature type="region of interest" description="Disordered" evidence="2">
    <location>
        <begin position="93"/>
        <end position="119"/>
    </location>
</feature>
<evidence type="ECO:0000256" key="1">
    <source>
        <dbReference type="SAM" id="Coils"/>
    </source>
</evidence>
<gene>
    <name evidence="5" type="primary">LOC103507468</name>
</gene>
<dbReference type="AlphaFoldDB" id="A0A3Q0IP91"/>
<evidence type="ECO:0000256" key="2">
    <source>
        <dbReference type="SAM" id="MobiDB-lite"/>
    </source>
</evidence>
<evidence type="ECO:0000313" key="5">
    <source>
        <dbReference type="RefSeq" id="XP_026678119.1"/>
    </source>
</evidence>
<dbReference type="PANTHER" id="PTHR37161:SF2">
    <property type="entry name" value="AT11648P-RELATED"/>
    <property type="match status" value="1"/>
</dbReference>
<dbReference type="KEGG" id="dci:103507468"/>
<evidence type="ECO:0000256" key="3">
    <source>
        <dbReference type="SAM" id="SignalP"/>
    </source>
</evidence>
<feature type="coiled-coil region" evidence="1">
    <location>
        <begin position="155"/>
        <end position="280"/>
    </location>
</feature>
<keyword evidence="3" id="KW-0732">Signal</keyword>
<dbReference type="Pfam" id="PF05335">
    <property type="entry name" value="DUF745"/>
    <property type="match status" value="1"/>
</dbReference>